<sequence length="80" mass="9113">MNKITVKDCEIILNGSDNKRNSYMKLFFVWLLICSPLLLLGNILGLASVALWLANTAIMTLIARYVMTRKRGDEDSWDGY</sequence>
<dbReference type="EMBL" id="LR134155">
    <property type="protein sequence ID" value="VEA73387.1"/>
    <property type="molecule type" value="Genomic_DNA"/>
</dbReference>
<protein>
    <submittedName>
        <fullName evidence="2">Uncharacterized protein</fullName>
    </submittedName>
</protein>
<organism evidence="2 3">
    <name type="scientific">Serratia rubidaea</name>
    <name type="common">Serratia marinorubra</name>
    <dbReference type="NCBI Taxonomy" id="61652"/>
    <lineage>
        <taxon>Bacteria</taxon>
        <taxon>Pseudomonadati</taxon>
        <taxon>Pseudomonadota</taxon>
        <taxon>Gammaproteobacteria</taxon>
        <taxon>Enterobacterales</taxon>
        <taxon>Yersiniaceae</taxon>
        <taxon>Serratia</taxon>
    </lineage>
</organism>
<proteinExistence type="predicted"/>
<gene>
    <name evidence="2" type="ORF">NCTC9419_05016</name>
</gene>
<dbReference type="AlphaFoldDB" id="A0A447QTQ9"/>
<keyword evidence="1" id="KW-1133">Transmembrane helix</keyword>
<name>A0A447QTQ9_SERRU</name>
<keyword evidence="1" id="KW-0472">Membrane</keyword>
<feature type="transmembrane region" description="Helical" evidence="1">
    <location>
        <begin position="26"/>
        <end position="44"/>
    </location>
</feature>
<keyword evidence="1" id="KW-0812">Transmembrane</keyword>
<evidence type="ECO:0000313" key="2">
    <source>
        <dbReference type="EMBL" id="VEA73387.1"/>
    </source>
</evidence>
<evidence type="ECO:0000313" key="3">
    <source>
        <dbReference type="Proteomes" id="UP000271603"/>
    </source>
</evidence>
<evidence type="ECO:0000256" key="1">
    <source>
        <dbReference type="SAM" id="Phobius"/>
    </source>
</evidence>
<dbReference type="Proteomes" id="UP000271603">
    <property type="component" value="Chromosome"/>
</dbReference>
<accession>A0A447QTQ9</accession>
<feature type="transmembrane region" description="Helical" evidence="1">
    <location>
        <begin position="50"/>
        <end position="67"/>
    </location>
</feature>
<reference evidence="2 3" key="1">
    <citation type="submission" date="2018-12" db="EMBL/GenBank/DDBJ databases">
        <authorList>
            <consortium name="Pathogen Informatics"/>
        </authorList>
    </citation>
    <scope>NUCLEOTIDE SEQUENCE [LARGE SCALE GENOMIC DNA]</scope>
    <source>
        <strain evidence="2 3">NCTC9419</strain>
    </source>
</reference>